<sequence>MNRSNALQYDYTEAAALADLITIVKARFIEAADTIAHMDVRQLRPAKVRSLWPALQIETVGVGGHHPGYGINGNHVPYRPSSKAISRAEEVMYGWLIDYAGDDESRILLGNWAMCMAAPRLTGSFRQFCKKTGRSRSTAERRLDVAFERVARQILKNAQSLQGPSWSRVVPMMPNQRIDLDNLATVTHWMADDAKPTHRQDMLEPLPSVRRAA</sequence>
<evidence type="ECO:0000313" key="2">
    <source>
        <dbReference type="Proteomes" id="UP000240653"/>
    </source>
</evidence>
<evidence type="ECO:0000313" key="1">
    <source>
        <dbReference type="EMBL" id="PSJ55795.1"/>
    </source>
</evidence>
<comment type="caution">
    <text evidence="1">The sequence shown here is derived from an EMBL/GenBank/DDBJ whole genome shotgun (WGS) entry which is preliminary data.</text>
</comment>
<protein>
    <submittedName>
        <fullName evidence="1">Uncharacterized protein</fullName>
    </submittedName>
</protein>
<reference evidence="1 2" key="1">
    <citation type="submission" date="2018-03" db="EMBL/GenBank/DDBJ databases">
        <title>The draft genome of Mesorhizobium soli JCM 19897.</title>
        <authorList>
            <person name="Li L."/>
            <person name="Liu L."/>
            <person name="Liang L."/>
            <person name="Wang T."/>
            <person name="Zhang X."/>
        </authorList>
    </citation>
    <scope>NUCLEOTIDE SEQUENCE [LARGE SCALE GENOMIC DNA]</scope>
    <source>
        <strain evidence="1 2">JCM 19897</strain>
    </source>
</reference>
<dbReference type="AlphaFoldDB" id="A0A2P7RZZ1"/>
<gene>
    <name evidence="1" type="ORF">C7I85_26270</name>
</gene>
<accession>A0A2P7RZZ1</accession>
<proteinExistence type="predicted"/>
<dbReference type="Proteomes" id="UP000240653">
    <property type="component" value="Unassembled WGS sequence"/>
</dbReference>
<dbReference type="EMBL" id="PXYL01000022">
    <property type="protein sequence ID" value="PSJ55795.1"/>
    <property type="molecule type" value="Genomic_DNA"/>
</dbReference>
<name>A0A2P7RZZ1_9HYPH</name>
<organism evidence="1 2">
    <name type="scientific">Pseudaminobacter soli</name>
    <name type="common">ex Li et al. 2025</name>
    <dbReference type="NCBI Taxonomy" id="1295366"/>
    <lineage>
        <taxon>Bacteria</taxon>
        <taxon>Pseudomonadati</taxon>
        <taxon>Pseudomonadota</taxon>
        <taxon>Alphaproteobacteria</taxon>
        <taxon>Hyphomicrobiales</taxon>
        <taxon>Phyllobacteriaceae</taxon>
        <taxon>Pseudaminobacter</taxon>
    </lineage>
</organism>
<keyword evidence="2" id="KW-1185">Reference proteome</keyword>